<feature type="binding site" evidence="19">
    <location>
        <position position="159"/>
    </location>
    <ligand>
        <name>a divalent metal cation</name>
        <dbReference type="ChEBI" id="CHEBI:60240"/>
        <label>1</label>
        <note>catalytic</note>
    </ligand>
</feature>
<comment type="cofactor">
    <cofactor evidence="1 20">
        <name>Mn(2+)</name>
        <dbReference type="ChEBI" id="CHEBI:29035"/>
    </cofactor>
</comment>
<comment type="function">
    <text evidence="14 20">DNA polymerase III is a complex, multichain enzyme responsible for most of the replicative synthesis in bacteria. The epsilon subunit contain the editing function and is a proofreading 3'-5' exonuclease.</text>
</comment>
<dbReference type="GO" id="GO:0046872">
    <property type="term" value="F:metal ion binding"/>
    <property type="evidence" value="ECO:0007669"/>
    <property type="project" value="UniProtKB-KW"/>
</dbReference>
<dbReference type="GO" id="GO:0045004">
    <property type="term" value="P:DNA replication proofreading"/>
    <property type="evidence" value="ECO:0007669"/>
    <property type="project" value="TreeGrafter"/>
</dbReference>
<feature type="binding site" evidence="18">
    <location>
        <position position="10"/>
    </location>
    <ligand>
        <name>substrate</name>
    </ligand>
</feature>
<evidence type="ECO:0000256" key="13">
    <source>
        <dbReference type="ARBA" id="ARBA00023211"/>
    </source>
</evidence>
<evidence type="ECO:0000256" key="1">
    <source>
        <dbReference type="ARBA" id="ARBA00001936"/>
    </source>
</evidence>
<keyword evidence="6 20" id="KW-0235">DNA replication</keyword>
<evidence type="ECO:0000256" key="16">
    <source>
        <dbReference type="ARBA" id="ARBA00049244"/>
    </source>
</evidence>
<feature type="binding site" evidence="18">
    <location>
        <position position="159"/>
    </location>
    <ligand>
        <name>substrate</name>
    </ligand>
</feature>
<evidence type="ECO:0000256" key="10">
    <source>
        <dbReference type="ARBA" id="ARBA00022839"/>
    </source>
</evidence>
<dbReference type="InterPro" id="IPR036397">
    <property type="entry name" value="RNaseH_sf"/>
</dbReference>
<organism evidence="23 24">
    <name type="scientific">Methylobacterium brachythecii</name>
    <dbReference type="NCBI Taxonomy" id="1176177"/>
    <lineage>
        <taxon>Bacteria</taxon>
        <taxon>Pseudomonadati</taxon>
        <taxon>Pseudomonadota</taxon>
        <taxon>Alphaproteobacteria</taxon>
        <taxon>Hyphomicrobiales</taxon>
        <taxon>Methylobacteriaceae</taxon>
        <taxon>Methylobacterium</taxon>
    </lineage>
</organism>
<dbReference type="GO" id="GO:0005829">
    <property type="term" value="C:cytosol"/>
    <property type="evidence" value="ECO:0007669"/>
    <property type="project" value="TreeGrafter"/>
</dbReference>
<dbReference type="SUPFAM" id="SSF53098">
    <property type="entry name" value="Ribonuclease H-like"/>
    <property type="match status" value="1"/>
</dbReference>
<reference evidence="23 24" key="3">
    <citation type="submission" date="2020-08" db="EMBL/GenBank/DDBJ databases">
        <title>Genomic Encyclopedia of Type Strains, Phase IV (KMG-IV): sequencing the most valuable type-strain genomes for metagenomic binning, comparative biology and taxonomic classification.</title>
        <authorList>
            <person name="Goeker M."/>
        </authorList>
    </citation>
    <scope>NUCLEOTIDE SEQUENCE [LARGE SCALE GENOMIC DNA]</scope>
    <source>
        <strain evidence="23 24">DSM 24105</strain>
    </source>
</reference>
<dbReference type="GO" id="GO:0008408">
    <property type="term" value="F:3'-5' exonuclease activity"/>
    <property type="evidence" value="ECO:0007669"/>
    <property type="project" value="TreeGrafter"/>
</dbReference>
<keyword evidence="5 20" id="KW-0548">Nucleotidyltransferase</keyword>
<evidence type="ECO:0000259" key="21">
    <source>
        <dbReference type="SMART" id="SM00479"/>
    </source>
</evidence>
<dbReference type="PANTHER" id="PTHR30231">
    <property type="entry name" value="DNA POLYMERASE III SUBUNIT EPSILON"/>
    <property type="match status" value="1"/>
</dbReference>
<keyword evidence="7 20" id="KW-0540">Nuclease</keyword>
<dbReference type="PANTHER" id="PTHR30231:SF41">
    <property type="entry name" value="DNA POLYMERASE III SUBUNIT EPSILON"/>
    <property type="match status" value="1"/>
</dbReference>
<dbReference type="FunFam" id="3.30.420.10:FF:000012">
    <property type="entry name" value="DNA polymerase III subunit epsilon"/>
    <property type="match status" value="1"/>
</dbReference>
<comment type="caution">
    <text evidence="23">The sequence shown here is derived from an EMBL/GenBank/DDBJ whole genome shotgun (WGS) entry which is preliminary data.</text>
</comment>
<dbReference type="EMBL" id="BSPG01000005">
    <property type="protein sequence ID" value="GLS43515.1"/>
    <property type="molecule type" value="Genomic_DNA"/>
</dbReference>
<dbReference type="NCBIfam" id="TIGR01406">
    <property type="entry name" value="dnaQ_proteo"/>
    <property type="match status" value="1"/>
</dbReference>
<evidence type="ECO:0000313" key="22">
    <source>
        <dbReference type="EMBL" id="GLS43515.1"/>
    </source>
</evidence>
<feature type="binding site" evidence="19">
    <location>
        <position position="8"/>
    </location>
    <ligand>
        <name>a divalent metal cation</name>
        <dbReference type="ChEBI" id="CHEBI:60240"/>
        <label>1</label>
        <note>catalytic</note>
    </ligand>
</feature>
<dbReference type="NCBIfam" id="TIGR00573">
    <property type="entry name" value="dnaq"/>
    <property type="match status" value="1"/>
</dbReference>
<dbReference type="EC" id="2.7.7.7" evidence="2 20"/>
<keyword evidence="13 19" id="KW-0464">Manganese</keyword>
<keyword evidence="4 20" id="KW-0808">Transferase</keyword>
<evidence type="ECO:0000256" key="4">
    <source>
        <dbReference type="ARBA" id="ARBA00022679"/>
    </source>
</evidence>
<dbReference type="RefSeq" id="WP_183501449.1">
    <property type="nucleotide sequence ID" value="NZ_BSPG01000005.1"/>
</dbReference>
<sequence>MLREIVLDTETTGTDAKGGDRLIEIGCVELINHIRTGKTFHRFVNPQRAVSEGAFAVHGLSDAFLSDKPLFADIVDAFLDFCGDARLVIHNAAFDVGFLNMEYARLKPSAPQPIALEEVVDTLTLARRRHPGAANNLDALCNRYGIDNTKRTKHGALLDAEILAEVYVELLGGKQTSLGLATVIADAVESDGMTSTVRGEDSVIASRTIRSRLTENESEHHTAFIGTLGENAIWRDYLGEKKAG</sequence>
<dbReference type="InterPro" id="IPR012337">
    <property type="entry name" value="RNaseH-like_sf"/>
</dbReference>
<evidence type="ECO:0000256" key="11">
    <source>
        <dbReference type="ARBA" id="ARBA00022842"/>
    </source>
</evidence>
<feature type="domain" description="Exonuclease" evidence="21">
    <location>
        <begin position="3"/>
        <end position="176"/>
    </location>
</feature>
<reference evidence="22" key="4">
    <citation type="submission" date="2023-01" db="EMBL/GenBank/DDBJ databases">
        <title>Draft genome sequence of Methylobacterium brachythecii strain NBRC 107710.</title>
        <authorList>
            <person name="Sun Q."/>
            <person name="Mori K."/>
        </authorList>
    </citation>
    <scope>NUCLEOTIDE SEQUENCE</scope>
    <source>
        <strain evidence="22">NBRC 107710</strain>
    </source>
</reference>
<dbReference type="InterPro" id="IPR006054">
    <property type="entry name" value="DnaQ"/>
</dbReference>
<evidence type="ECO:0000256" key="2">
    <source>
        <dbReference type="ARBA" id="ARBA00012417"/>
    </source>
</evidence>
<protein>
    <recommendedName>
        <fullName evidence="3 20">DNA polymerase III subunit epsilon</fullName>
        <ecNumber evidence="2 20">2.7.7.7</ecNumber>
    </recommendedName>
</protein>
<evidence type="ECO:0000313" key="23">
    <source>
        <dbReference type="EMBL" id="MBB3900639.1"/>
    </source>
</evidence>
<dbReference type="InterPro" id="IPR013520">
    <property type="entry name" value="Ribonucl_H"/>
</dbReference>
<keyword evidence="12 20" id="KW-0239">DNA-directed DNA polymerase</keyword>
<evidence type="ECO:0000256" key="20">
    <source>
        <dbReference type="RuleBase" id="RU364087"/>
    </source>
</evidence>
<evidence type="ECO:0000256" key="18">
    <source>
        <dbReference type="PIRSR" id="PIRSR606309-2"/>
    </source>
</evidence>
<keyword evidence="11 19" id="KW-0460">Magnesium</keyword>
<dbReference type="InterPro" id="IPR006309">
    <property type="entry name" value="DnaQ_proteo"/>
</dbReference>
<evidence type="ECO:0000256" key="9">
    <source>
        <dbReference type="ARBA" id="ARBA00022801"/>
    </source>
</evidence>
<keyword evidence="9 20" id="KW-0378">Hydrolase</keyword>
<feature type="binding site" evidence="19">
    <location>
        <position position="10"/>
    </location>
    <ligand>
        <name>a divalent metal cation</name>
        <dbReference type="ChEBI" id="CHEBI:60240"/>
        <label>1</label>
        <note>catalytic</note>
    </ligand>
</feature>
<comment type="subunit">
    <text evidence="15 20">DNA polymerase III contains a core (composed of alpha, epsilon and theta chains) that associates with a tau subunit. This core dimerizes to form the POLIII' complex. PolIII' associates with the gamma complex (composed of gamma, delta, delta', psi and chi chains) and with the beta chain to form the complete DNA polymerase III complex.</text>
</comment>
<dbReference type="Gene3D" id="3.30.420.10">
    <property type="entry name" value="Ribonuclease H-like superfamily/Ribonuclease H"/>
    <property type="match status" value="1"/>
</dbReference>
<dbReference type="GO" id="GO:0003677">
    <property type="term" value="F:DNA binding"/>
    <property type="evidence" value="ECO:0007669"/>
    <property type="project" value="InterPro"/>
</dbReference>
<dbReference type="NCBIfam" id="NF004316">
    <property type="entry name" value="PRK05711.1"/>
    <property type="match status" value="1"/>
</dbReference>
<name>A0A7W6AFK0_9HYPH</name>
<accession>A0A7W6AFK0</accession>
<dbReference type="SMART" id="SM00479">
    <property type="entry name" value="EXOIII"/>
    <property type="match status" value="1"/>
</dbReference>
<comment type="cofactor">
    <cofactor evidence="19">
        <name>Mg(2+)</name>
        <dbReference type="ChEBI" id="CHEBI:18420"/>
    </cofactor>
    <cofactor evidence="19">
        <name>Mn(2+)</name>
        <dbReference type="ChEBI" id="CHEBI:29035"/>
    </cofactor>
    <text evidence="19">Binds 2 divalent metal cations. Magnesium or manganese.</text>
</comment>
<feature type="active site" description="Proton acceptor" evidence="17">
    <location>
        <position position="154"/>
    </location>
</feature>
<dbReference type="Proteomes" id="UP001156881">
    <property type="component" value="Unassembled WGS sequence"/>
</dbReference>
<dbReference type="EMBL" id="JACIDN010000001">
    <property type="protein sequence ID" value="MBB3900639.1"/>
    <property type="molecule type" value="Genomic_DNA"/>
</dbReference>
<comment type="catalytic activity">
    <reaction evidence="16 20">
        <text>DNA(n) + a 2'-deoxyribonucleoside 5'-triphosphate = DNA(n+1) + diphosphate</text>
        <dbReference type="Rhea" id="RHEA:22508"/>
        <dbReference type="Rhea" id="RHEA-COMP:17339"/>
        <dbReference type="Rhea" id="RHEA-COMP:17340"/>
        <dbReference type="ChEBI" id="CHEBI:33019"/>
        <dbReference type="ChEBI" id="CHEBI:61560"/>
        <dbReference type="ChEBI" id="CHEBI:173112"/>
        <dbReference type="EC" id="2.7.7.7"/>
    </reaction>
</comment>
<dbReference type="GO" id="GO:0003887">
    <property type="term" value="F:DNA-directed DNA polymerase activity"/>
    <property type="evidence" value="ECO:0007669"/>
    <property type="project" value="UniProtKB-KW"/>
</dbReference>
<dbReference type="CDD" id="cd06131">
    <property type="entry name" value="DNA_pol_III_epsilon_Ecoli_like"/>
    <property type="match status" value="1"/>
</dbReference>
<feature type="binding site" evidence="18">
    <location>
        <position position="8"/>
    </location>
    <ligand>
        <name>substrate</name>
    </ligand>
</feature>
<dbReference type="Proteomes" id="UP000517759">
    <property type="component" value="Unassembled WGS sequence"/>
</dbReference>
<evidence type="ECO:0000256" key="8">
    <source>
        <dbReference type="ARBA" id="ARBA00022723"/>
    </source>
</evidence>
<evidence type="ECO:0000256" key="19">
    <source>
        <dbReference type="PIRSR" id="PIRSR606309-3"/>
    </source>
</evidence>
<reference evidence="22" key="1">
    <citation type="journal article" date="2014" name="Int. J. Syst. Evol. Microbiol.">
        <title>Complete genome of a new Firmicutes species belonging to the dominant human colonic microbiota ('Ruminococcus bicirculans') reveals two chromosomes and a selective capacity to utilize plant glucans.</title>
        <authorList>
            <consortium name="NISC Comparative Sequencing Program"/>
            <person name="Wegmann U."/>
            <person name="Louis P."/>
            <person name="Goesmann A."/>
            <person name="Henrissat B."/>
            <person name="Duncan S.H."/>
            <person name="Flint H.J."/>
        </authorList>
    </citation>
    <scope>NUCLEOTIDE SEQUENCE</scope>
    <source>
        <strain evidence="22">NBRC 107710</strain>
    </source>
</reference>
<evidence type="ECO:0000256" key="3">
    <source>
        <dbReference type="ARBA" id="ARBA00020352"/>
    </source>
</evidence>
<dbReference type="Pfam" id="PF00929">
    <property type="entry name" value="RNase_T"/>
    <property type="match status" value="1"/>
</dbReference>
<evidence type="ECO:0000256" key="6">
    <source>
        <dbReference type="ARBA" id="ARBA00022705"/>
    </source>
</evidence>
<evidence type="ECO:0000256" key="12">
    <source>
        <dbReference type="ARBA" id="ARBA00022932"/>
    </source>
</evidence>
<gene>
    <name evidence="20 22" type="primary">dnaQ</name>
    <name evidence="22" type="ORF">GCM10007884_15000</name>
    <name evidence="23" type="ORF">GGR33_000119</name>
</gene>
<dbReference type="AlphaFoldDB" id="A0A7W6AFK0"/>
<reference evidence="25" key="2">
    <citation type="journal article" date="2019" name="Int. J. Syst. Evol. Microbiol.">
        <title>The Global Catalogue of Microorganisms (GCM) 10K type strain sequencing project: providing services to taxonomists for standard genome sequencing and annotation.</title>
        <authorList>
            <consortium name="The Broad Institute Genomics Platform"/>
            <consortium name="The Broad Institute Genome Sequencing Center for Infectious Disease"/>
            <person name="Wu L."/>
            <person name="Ma J."/>
        </authorList>
    </citation>
    <scope>NUCLEOTIDE SEQUENCE [LARGE SCALE GENOMIC DNA]</scope>
    <source>
        <strain evidence="25">NBRC 107710</strain>
    </source>
</reference>
<evidence type="ECO:0000256" key="14">
    <source>
        <dbReference type="ARBA" id="ARBA00025483"/>
    </source>
</evidence>
<feature type="binding site" evidence="18">
    <location>
        <position position="58"/>
    </location>
    <ligand>
        <name>substrate</name>
    </ligand>
</feature>
<evidence type="ECO:0000256" key="5">
    <source>
        <dbReference type="ARBA" id="ARBA00022695"/>
    </source>
</evidence>
<evidence type="ECO:0000256" key="15">
    <source>
        <dbReference type="ARBA" id="ARBA00026073"/>
    </source>
</evidence>
<keyword evidence="10 20" id="KW-0269">Exonuclease</keyword>
<evidence type="ECO:0000256" key="7">
    <source>
        <dbReference type="ARBA" id="ARBA00022722"/>
    </source>
</evidence>
<keyword evidence="8 19" id="KW-0479">Metal-binding</keyword>
<proteinExistence type="predicted"/>
<evidence type="ECO:0000313" key="24">
    <source>
        <dbReference type="Proteomes" id="UP000517759"/>
    </source>
</evidence>
<evidence type="ECO:0000313" key="25">
    <source>
        <dbReference type="Proteomes" id="UP001156881"/>
    </source>
</evidence>
<keyword evidence="25" id="KW-1185">Reference proteome</keyword>
<evidence type="ECO:0000256" key="17">
    <source>
        <dbReference type="PIRSR" id="PIRSR606309-1"/>
    </source>
</evidence>